<protein>
    <submittedName>
        <fullName evidence="2">Uncharacterized protein</fullName>
    </submittedName>
</protein>
<feature type="region of interest" description="Disordered" evidence="1">
    <location>
        <begin position="93"/>
        <end position="114"/>
    </location>
</feature>
<dbReference type="AlphaFoldDB" id="A0AAV4VYQ2"/>
<dbReference type="Proteomes" id="UP001054945">
    <property type="component" value="Unassembled WGS sequence"/>
</dbReference>
<gene>
    <name evidence="2" type="ORF">CEXT_320851</name>
</gene>
<evidence type="ECO:0000313" key="3">
    <source>
        <dbReference type="Proteomes" id="UP001054945"/>
    </source>
</evidence>
<name>A0AAV4VYQ2_CAEEX</name>
<accession>A0AAV4VYQ2</accession>
<organism evidence="2 3">
    <name type="scientific">Caerostris extrusa</name>
    <name type="common">Bark spider</name>
    <name type="synonym">Caerostris bankana</name>
    <dbReference type="NCBI Taxonomy" id="172846"/>
    <lineage>
        <taxon>Eukaryota</taxon>
        <taxon>Metazoa</taxon>
        <taxon>Ecdysozoa</taxon>
        <taxon>Arthropoda</taxon>
        <taxon>Chelicerata</taxon>
        <taxon>Arachnida</taxon>
        <taxon>Araneae</taxon>
        <taxon>Araneomorphae</taxon>
        <taxon>Entelegynae</taxon>
        <taxon>Araneoidea</taxon>
        <taxon>Araneidae</taxon>
        <taxon>Caerostris</taxon>
    </lineage>
</organism>
<evidence type="ECO:0000256" key="1">
    <source>
        <dbReference type="SAM" id="MobiDB-lite"/>
    </source>
</evidence>
<reference evidence="2 3" key="1">
    <citation type="submission" date="2021-06" db="EMBL/GenBank/DDBJ databases">
        <title>Caerostris extrusa draft genome.</title>
        <authorList>
            <person name="Kono N."/>
            <person name="Arakawa K."/>
        </authorList>
    </citation>
    <scope>NUCLEOTIDE SEQUENCE [LARGE SCALE GENOMIC DNA]</scope>
</reference>
<dbReference type="EMBL" id="BPLR01015338">
    <property type="protein sequence ID" value="GIY75416.1"/>
    <property type="molecule type" value="Genomic_DNA"/>
</dbReference>
<comment type="caution">
    <text evidence="2">The sequence shown here is derived from an EMBL/GenBank/DDBJ whole genome shotgun (WGS) entry which is preliminary data.</text>
</comment>
<keyword evidence="3" id="KW-1185">Reference proteome</keyword>
<feature type="region of interest" description="Disordered" evidence="1">
    <location>
        <begin position="18"/>
        <end position="40"/>
    </location>
</feature>
<proteinExistence type="predicted"/>
<feature type="compositionally biased region" description="Low complexity" evidence="1">
    <location>
        <begin position="24"/>
        <end position="34"/>
    </location>
</feature>
<evidence type="ECO:0000313" key="2">
    <source>
        <dbReference type="EMBL" id="GIY75416.1"/>
    </source>
</evidence>
<sequence>MIYSFIRPRILLYPFSRSEDGEQADSSAISQSEAAARERAGGGKHAFHWVSASIAGRAYLRNTQSMTCESDRGIGRFKYRQLFPRTSVRLDSVADGGRNDAGLTFPSRRPRGQG</sequence>